<evidence type="ECO:0000313" key="3">
    <source>
        <dbReference type="Proteomes" id="UP000518878"/>
    </source>
</evidence>
<protein>
    <recommendedName>
        <fullName evidence="4">Lipoprotein</fullName>
    </recommendedName>
</protein>
<evidence type="ECO:0000256" key="1">
    <source>
        <dbReference type="SAM" id="MobiDB-lite"/>
    </source>
</evidence>
<feature type="region of interest" description="Disordered" evidence="1">
    <location>
        <begin position="138"/>
        <end position="170"/>
    </location>
</feature>
<evidence type="ECO:0008006" key="4">
    <source>
        <dbReference type="Google" id="ProtNLM"/>
    </source>
</evidence>
<dbReference type="AlphaFoldDB" id="A0A7X5QTH1"/>
<dbReference type="Proteomes" id="UP000518878">
    <property type="component" value="Unassembled WGS sequence"/>
</dbReference>
<comment type="caution">
    <text evidence="2">The sequence shown here is derived from an EMBL/GenBank/DDBJ whole genome shotgun (WGS) entry which is preliminary data.</text>
</comment>
<sequence length="199" mass="20441">MRLIVIATALILCGCTKTITMVYHSQPEGAAIVQDGKTIGRSPVTMKYQAPATFNDGGCAALGQTGAVWQSGVSTAPTALTVCKQNTYLQHVVIQRPDAPGLEADVAAALPRPAPVAEDSGDGLLGAIIIAGALSSSRPAPPPRYQRSASPAPVTPVQSSGFPAPRGFTSPTTYQKIGNTVYGSDGTSCQRTGDVVTCK</sequence>
<proteinExistence type="predicted"/>
<evidence type="ECO:0000313" key="2">
    <source>
        <dbReference type="EMBL" id="NID14997.1"/>
    </source>
</evidence>
<accession>A0A7X5QTH1</accession>
<reference evidence="2 3" key="1">
    <citation type="journal article" date="2006" name="Int. J. Syst. Evol. Microbiol.">
        <title>Dyella yeojuensis sp. nov., isolated from greenhouse soil in Korea.</title>
        <authorList>
            <person name="Kim B.Y."/>
            <person name="Weon H.Y."/>
            <person name="Lee K.H."/>
            <person name="Seok S.J."/>
            <person name="Kwon S.W."/>
            <person name="Go S.J."/>
            <person name="Stackebrandt E."/>
        </authorList>
    </citation>
    <scope>NUCLEOTIDE SEQUENCE [LARGE SCALE GENOMIC DNA]</scope>
    <source>
        <strain evidence="2 3">DSM 17673</strain>
    </source>
</reference>
<dbReference type="RefSeq" id="WP_166698777.1">
    <property type="nucleotide sequence ID" value="NZ_JAAQTL010000001.1"/>
</dbReference>
<organism evidence="2 3">
    <name type="scientific">Luteibacter yeojuensis</name>
    <dbReference type="NCBI Taxonomy" id="345309"/>
    <lineage>
        <taxon>Bacteria</taxon>
        <taxon>Pseudomonadati</taxon>
        <taxon>Pseudomonadota</taxon>
        <taxon>Gammaproteobacteria</taxon>
        <taxon>Lysobacterales</taxon>
        <taxon>Rhodanobacteraceae</taxon>
        <taxon>Luteibacter</taxon>
    </lineage>
</organism>
<dbReference type="EMBL" id="JAAQTL010000001">
    <property type="protein sequence ID" value="NID14997.1"/>
    <property type="molecule type" value="Genomic_DNA"/>
</dbReference>
<keyword evidence="3" id="KW-1185">Reference proteome</keyword>
<name>A0A7X5QTH1_9GAMM</name>
<dbReference type="PROSITE" id="PS51257">
    <property type="entry name" value="PROKAR_LIPOPROTEIN"/>
    <property type="match status" value="1"/>
</dbReference>
<gene>
    <name evidence="2" type="ORF">HBF32_05885</name>
</gene>